<sequence>IFESEELQTLRTGVQLMIGDLQALYNQRVESSHNGRPAIIFSEYTGDRGRPCTVIHPEFLRWAYGHTTTSGLSHFLGIPCRTVHCRLLDLGITTPGVNPF</sequence>
<dbReference type="AlphaFoldDB" id="A0A9P5PRW6"/>
<keyword evidence="2" id="KW-1185">Reference proteome</keyword>
<organism evidence="1 2">
    <name type="scientific">Rhodocollybia butyracea</name>
    <dbReference type="NCBI Taxonomy" id="206335"/>
    <lineage>
        <taxon>Eukaryota</taxon>
        <taxon>Fungi</taxon>
        <taxon>Dikarya</taxon>
        <taxon>Basidiomycota</taxon>
        <taxon>Agaricomycotina</taxon>
        <taxon>Agaricomycetes</taxon>
        <taxon>Agaricomycetidae</taxon>
        <taxon>Agaricales</taxon>
        <taxon>Marasmiineae</taxon>
        <taxon>Omphalotaceae</taxon>
        <taxon>Rhodocollybia</taxon>
    </lineage>
</organism>
<feature type="non-terminal residue" evidence="1">
    <location>
        <position position="1"/>
    </location>
</feature>
<feature type="non-terminal residue" evidence="1">
    <location>
        <position position="100"/>
    </location>
</feature>
<gene>
    <name evidence="1" type="ORF">BDP27DRAFT_1161200</name>
</gene>
<comment type="caution">
    <text evidence="1">The sequence shown here is derived from an EMBL/GenBank/DDBJ whole genome shotgun (WGS) entry which is preliminary data.</text>
</comment>
<name>A0A9P5PRW6_9AGAR</name>
<reference evidence="1" key="1">
    <citation type="submission" date="2020-11" db="EMBL/GenBank/DDBJ databases">
        <authorList>
            <consortium name="DOE Joint Genome Institute"/>
            <person name="Ahrendt S."/>
            <person name="Riley R."/>
            <person name="Andreopoulos W."/>
            <person name="Labutti K."/>
            <person name="Pangilinan J."/>
            <person name="Ruiz-Duenas F.J."/>
            <person name="Barrasa J.M."/>
            <person name="Sanchez-Garcia M."/>
            <person name="Camarero S."/>
            <person name="Miyauchi S."/>
            <person name="Serrano A."/>
            <person name="Linde D."/>
            <person name="Babiker R."/>
            <person name="Drula E."/>
            <person name="Ayuso-Fernandez I."/>
            <person name="Pacheco R."/>
            <person name="Padilla G."/>
            <person name="Ferreira P."/>
            <person name="Barriuso J."/>
            <person name="Kellner H."/>
            <person name="Castanera R."/>
            <person name="Alfaro M."/>
            <person name="Ramirez L."/>
            <person name="Pisabarro A.G."/>
            <person name="Kuo A."/>
            <person name="Tritt A."/>
            <person name="Lipzen A."/>
            <person name="He G."/>
            <person name="Yan M."/>
            <person name="Ng V."/>
            <person name="Cullen D."/>
            <person name="Martin F."/>
            <person name="Rosso M.-N."/>
            <person name="Henrissat B."/>
            <person name="Hibbett D."/>
            <person name="Martinez A.T."/>
            <person name="Grigoriev I.V."/>
        </authorList>
    </citation>
    <scope>NUCLEOTIDE SEQUENCE</scope>
    <source>
        <strain evidence="1">AH 40177</strain>
    </source>
</reference>
<accession>A0A9P5PRW6</accession>
<dbReference type="OrthoDB" id="2686689at2759"/>
<dbReference type="Proteomes" id="UP000772434">
    <property type="component" value="Unassembled WGS sequence"/>
</dbReference>
<dbReference type="EMBL" id="JADNRY010000063">
    <property type="protein sequence ID" value="KAF9068229.1"/>
    <property type="molecule type" value="Genomic_DNA"/>
</dbReference>
<evidence type="ECO:0000313" key="2">
    <source>
        <dbReference type="Proteomes" id="UP000772434"/>
    </source>
</evidence>
<evidence type="ECO:0000313" key="1">
    <source>
        <dbReference type="EMBL" id="KAF9068229.1"/>
    </source>
</evidence>
<proteinExistence type="predicted"/>
<protein>
    <submittedName>
        <fullName evidence="1">Uncharacterized protein</fullName>
    </submittedName>
</protein>